<dbReference type="SMART" id="SM00369">
    <property type="entry name" value="LRR_TYP"/>
    <property type="match status" value="5"/>
</dbReference>
<dbReference type="PANTHER" id="PTHR47186:SF18">
    <property type="entry name" value="RX N-TERMINAL DOMAIN-CONTAINING PROTEIN"/>
    <property type="match status" value="1"/>
</dbReference>
<evidence type="ECO:0000256" key="1">
    <source>
        <dbReference type="ARBA" id="ARBA00022614"/>
    </source>
</evidence>
<proteinExistence type="predicted"/>
<evidence type="ECO:0000259" key="3">
    <source>
        <dbReference type="Pfam" id="PF23598"/>
    </source>
</evidence>
<reference evidence="4" key="1">
    <citation type="submission" date="2013-07" db="EMBL/GenBank/DDBJ databases">
        <title>The genome of Eucalyptus grandis.</title>
        <authorList>
            <person name="Schmutz J."/>
            <person name="Hayes R."/>
            <person name="Myburg A."/>
            <person name="Tuskan G."/>
            <person name="Grattapaglia D."/>
            <person name="Rokhsar D.S."/>
        </authorList>
    </citation>
    <scope>NUCLEOTIDE SEQUENCE</scope>
    <source>
        <tissue evidence="4">Leaf extractions</tissue>
    </source>
</reference>
<dbReference type="PANTHER" id="PTHR47186">
    <property type="entry name" value="LEUCINE-RICH REPEAT-CONTAINING PROTEIN 57"/>
    <property type="match status" value="1"/>
</dbReference>
<evidence type="ECO:0000313" key="4">
    <source>
        <dbReference type="EMBL" id="KCW80327.1"/>
    </source>
</evidence>
<dbReference type="InterPro" id="IPR055414">
    <property type="entry name" value="LRR_R13L4/SHOC2-like"/>
</dbReference>
<organism evidence="4">
    <name type="scientific">Eucalyptus grandis</name>
    <name type="common">Flooded gum</name>
    <dbReference type="NCBI Taxonomy" id="71139"/>
    <lineage>
        <taxon>Eukaryota</taxon>
        <taxon>Viridiplantae</taxon>
        <taxon>Streptophyta</taxon>
        <taxon>Embryophyta</taxon>
        <taxon>Tracheophyta</taxon>
        <taxon>Spermatophyta</taxon>
        <taxon>Magnoliopsida</taxon>
        <taxon>eudicotyledons</taxon>
        <taxon>Gunneridae</taxon>
        <taxon>Pentapetalae</taxon>
        <taxon>rosids</taxon>
        <taxon>malvids</taxon>
        <taxon>Myrtales</taxon>
        <taxon>Myrtaceae</taxon>
        <taxon>Myrtoideae</taxon>
        <taxon>Eucalypteae</taxon>
        <taxon>Eucalyptus</taxon>
    </lineage>
</organism>
<keyword evidence="1" id="KW-0433">Leucine-rich repeat</keyword>
<dbReference type="EMBL" id="KK198755">
    <property type="protein sequence ID" value="KCW80327.1"/>
    <property type="molecule type" value="Genomic_DNA"/>
</dbReference>
<dbReference type="InterPro" id="IPR003591">
    <property type="entry name" value="Leu-rich_rpt_typical-subtyp"/>
</dbReference>
<sequence length="403" mass="44613">MATKLKVLDLSYCANLRRTPDLSAFKSLEILNLESCYDLKEIHPSICYIKTLVHLNVCRCFELKKLPARVGRMEESRELLCYDKPAQLPESIGSFESLTELYLSGTSIKELPEFIGFMEALETLDIVCCESLDHIPNSIGNLASLSVLYIINSSLREIPDSIGKLQSLVELDLSVTGITKLPESIGNLQNLRELNIEATPMTELPSAIGKLAKLYRLNASYCGHLEGLPSSIGELVSLNELYLEWSGIRSLPAEGISKLSSLRLLNVRNCQNLQEVPEPFFSLTALERPLLIRDRDYPAIRVRKGTKWRLDEWPLTTSSGTPSVAILSEEGDPLFDEATSAITPATVGGRSRSVLVVLTNGGGGLQWSCGGFDENDGGNLYLNKLNLFTFPDLLDWDFYCSGI</sequence>
<dbReference type="InParanoid" id="A0A059CPN7"/>
<gene>
    <name evidence="4" type="ORF">EUGRSUZ_C01693</name>
</gene>
<name>A0A059CPN7_EUCGR</name>
<accession>A0A059CPN7</accession>
<dbReference type="AlphaFoldDB" id="A0A059CPN7"/>
<dbReference type="InterPro" id="IPR032675">
    <property type="entry name" value="LRR_dom_sf"/>
</dbReference>
<dbReference type="Gene3D" id="3.80.10.10">
    <property type="entry name" value="Ribonuclease Inhibitor"/>
    <property type="match status" value="2"/>
</dbReference>
<dbReference type="SUPFAM" id="SSF52047">
    <property type="entry name" value="RNI-like"/>
    <property type="match status" value="1"/>
</dbReference>
<dbReference type="Pfam" id="PF23598">
    <property type="entry name" value="LRR_14"/>
    <property type="match status" value="1"/>
</dbReference>
<evidence type="ECO:0000256" key="2">
    <source>
        <dbReference type="ARBA" id="ARBA00022737"/>
    </source>
</evidence>
<feature type="domain" description="Disease resistance R13L4/SHOC-2-like LRR" evidence="3">
    <location>
        <begin position="171"/>
        <end position="242"/>
    </location>
</feature>
<protein>
    <recommendedName>
        <fullName evidence="3">Disease resistance R13L4/SHOC-2-like LRR domain-containing protein</fullName>
    </recommendedName>
</protein>
<dbReference type="Gramene" id="KCW80327">
    <property type="protein sequence ID" value="KCW80327"/>
    <property type="gene ID" value="EUGRSUZ_C01693"/>
</dbReference>
<keyword evidence="2" id="KW-0677">Repeat</keyword>